<organism evidence="1">
    <name type="scientific">Leptospirillum sp. Group II '5-way CG'</name>
    <dbReference type="NCBI Taxonomy" id="419541"/>
    <lineage>
        <taxon>Bacteria</taxon>
        <taxon>Pseudomonadati</taxon>
        <taxon>Nitrospirota</taxon>
        <taxon>Nitrospiria</taxon>
        <taxon>Nitrospirales</taxon>
        <taxon>Nitrospiraceae</taxon>
        <taxon>Leptospirillum</taxon>
    </lineage>
</organism>
<name>B6AS60_9BACT</name>
<proteinExistence type="predicted"/>
<sequence>MKEFSAQECEKIGVEYNKPGTFGDVQCPSCAQLLDFDEEEEPLFQNQQGPYPKIMRLLFECPSCKRRGHFPF</sequence>
<reference evidence="1" key="1">
    <citation type="journal article" date="2004" name="Nature">
        <title>Community structure and metabolism through reconstruction of microbial genomes from the environment.</title>
        <authorList>
            <person name="Tyson G.W."/>
            <person name="Chapman J."/>
            <person name="Hugenholtz P."/>
            <person name="Allen E.E."/>
            <person name="Ram R.J."/>
            <person name="Richardson P.M."/>
            <person name="Solovyev V.V."/>
            <person name="Rubin E.M."/>
            <person name="Rokhsar D.S."/>
            <person name="Banfield J.F."/>
        </authorList>
    </citation>
    <scope>NUCLEOTIDE SEQUENCE [LARGE SCALE GENOMIC DNA]</scope>
</reference>
<accession>B6AS60</accession>
<evidence type="ECO:0000313" key="1">
    <source>
        <dbReference type="EMBL" id="EDZ38322.1"/>
    </source>
</evidence>
<gene>
    <name evidence="1" type="ORF">CGL2_11278029</name>
</gene>
<protein>
    <submittedName>
        <fullName evidence="1">Uncharacterized protein</fullName>
    </submittedName>
</protein>
<reference evidence="1" key="2">
    <citation type="journal article" date="2008" name="PLoS Biol.">
        <title>Population genomic analysis of strain variation in Leptospirillum group II bacteria involved in acid mine drainage formation.</title>
        <authorList>
            <person name="Simmons S.L."/>
            <person name="Dibartolo G."/>
            <person name="Denef V.J."/>
            <person name="Goltsman D.S."/>
            <person name="Thelen M.P."/>
            <person name="Banfield J.F."/>
        </authorList>
    </citation>
    <scope>NUCLEOTIDE SEQUENCE [LARGE SCALE GENOMIC DNA]</scope>
</reference>
<dbReference type="AlphaFoldDB" id="B6AS60"/>
<dbReference type="EMBL" id="DS995262">
    <property type="protein sequence ID" value="EDZ38322.1"/>
    <property type="molecule type" value="Genomic_DNA"/>
</dbReference>